<dbReference type="PROSITE" id="PS51257">
    <property type="entry name" value="PROKAR_LIPOPROTEIN"/>
    <property type="match status" value="1"/>
</dbReference>
<protein>
    <submittedName>
        <fullName evidence="4">Alpha/beta hydrolase</fullName>
    </submittedName>
</protein>
<evidence type="ECO:0000256" key="1">
    <source>
        <dbReference type="SAM" id="SignalP"/>
    </source>
</evidence>
<evidence type="ECO:0000313" key="4">
    <source>
        <dbReference type="EMBL" id="GEM42862.1"/>
    </source>
</evidence>
<keyword evidence="1" id="KW-0732">Signal</keyword>
<evidence type="ECO:0000313" key="5">
    <source>
        <dbReference type="Proteomes" id="UP000321424"/>
    </source>
</evidence>
<dbReference type="PANTHER" id="PTHR43798:SF27">
    <property type="entry name" value="HYDROLASE ALPHA_BETA HYDROLASE FOLD FAMILY"/>
    <property type="match status" value="1"/>
</dbReference>
<proteinExistence type="predicted"/>
<dbReference type="InterPro" id="IPR000073">
    <property type="entry name" value="AB_hydrolase_1"/>
</dbReference>
<comment type="caution">
    <text evidence="4">The sequence shown here is derived from an EMBL/GenBank/DDBJ whole genome shotgun (WGS) entry which is preliminary data.</text>
</comment>
<dbReference type="Pfam" id="PF00561">
    <property type="entry name" value="Abhydrolase_1"/>
    <property type="match status" value="1"/>
</dbReference>
<keyword evidence="5" id="KW-1185">Reference proteome</keyword>
<feature type="domain" description="AB hydrolase-1" evidence="2">
    <location>
        <begin position="89"/>
        <end position="231"/>
    </location>
</feature>
<dbReference type="AlphaFoldDB" id="A0A511MQK0"/>
<dbReference type="SUPFAM" id="SSF53474">
    <property type="entry name" value="alpha/beta-Hydrolases"/>
    <property type="match status" value="1"/>
</dbReference>
<dbReference type="Pfam" id="PF08386">
    <property type="entry name" value="Abhydrolase_4"/>
    <property type="match status" value="1"/>
</dbReference>
<evidence type="ECO:0000259" key="3">
    <source>
        <dbReference type="Pfam" id="PF08386"/>
    </source>
</evidence>
<name>A0A511MQK0_9NOCA</name>
<organism evidence="4 5">
    <name type="scientific">Nocardia ninae NBRC 108245</name>
    <dbReference type="NCBI Taxonomy" id="1210091"/>
    <lineage>
        <taxon>Bacteria</taxon>
        <taxon>Bacillati</taxon>
        <taxon>Actinomycetota</taxon>
        <taxon>Actinomycetes</taxon>
        <taxon>Mycobacteriales</taxon>
        <taxon>Nocardiaceae</taxon>
        <taxon>Nocardia</taxon>
    </lineage>
</organism>
<accession>A0A511MQK0</accession>
<dbReference type="PANTHER" id="PTHR43798">
    <property type="entry name" value="MONOACYLGLYCEROL LIPASE"/>
    <property type="match status" value="1"/>
</dbReference>
<dbReference type="Proteomes" id="UP000321424">
    <property type="component" value="Unassembled WGS sequence"/>
</dbReference>
<keyword evidence="4" id="KW-0378">Hydrolase</keyword>
<gene>
    <name evidence="4" type="ORF">NN4_73810</name>
</gene>
<reference evidence="4 5" key="1">
    <citation type="submission" date="2019-07" db="EMBL/GenBank/DDBJ databases">
        <title>Whole genome shotgun sequence of Nocardia ninae NBRC 108245.</title>
        <authorList>
            <person name="Hosoyama A."/>
            <person name="Uohara A."/>
            <person name="Ohji S."/>
            <person name="Ichikawa N."/>
        </authorList>
    </citation>
    <scope>NUCLEOTIDE SEQUENCE [LARGE SCALE GENOMIC DNA]</scope>
    <source>
        <strain evidence="4 5">NBRC 108245</strain>
    </source>
</reference>
<dbReference type="RefSeq" id="WP_246181276.1">
    <property type="nucleotide sequence ID" value="NZ_BJXA01000079.1"/>
</dbReference>
<dbReference type="GO" id="GO:0016787">
    <property type="term" value="F:hydrolase activity"/>
    <property type="evidence" value="ECO:0007669"/>
    <property type="project" value="UniProtKB-KW"/>
</dbReference>
<feature type="signal peptide" evidence="1">
    <location>
        <begin position="1"/>
        <end position="30"/>
    </location>
</feature>
<dbReference type="GO" id="GO:0016020">
    <property type="term" value="C:membrane"/>
    <property type="evidence" value="ECO:0007669"/>
    <property type="project" value="TreeGrafter"/>
</dbReference>
<dbReference type="InterPro" id="IPR013595">
    <property type="entry name" value="Pept_S33_TAP-like_C"/>
</dbReference>
<evidence type="ECO:0000259" key="2">
    <source>
        <dbReference type="Pfam" id="PF00561"/>
    </source>
</evidence>
<feature type="domain" description="Peptidase S33 tripeptidyl aminopeptidase-like C-terminal" evidence="3">
    <location>
        <begin position="390"/>
        <end position="480"/>
    </location>
</feature>
<dbReference type="EMBL" id="BJXA01000079">
    <property type="protein sequence ID" value="GEM42862.1"/>
    <property type="molecule type" value="Genomic_DNA"/>
</dbReference>
<dbReference type="InterPro" id="IPR050266">
    <property type="entry name" value="AB_hydrolase_sf"/>
</dbReference>
<feature type="chain" id="PRO_5021927278" evidence="1">
    <location>
        <begin position="31"/>
        <end position="499"/>
    </location>
</feature>
<sequence length="499" mass="51928">MMRKGMRSLAGLLAVLAAATLVTGCGSDSAPPPGPDWCPTVPGHQVQCGVESRPLVTDRPEMGTVAVSYALIRRSNLDVPAAGTVTPNPGGPGVPLISHAAQATQLAAQLLDDHDLLLIDPRGTGLSSPVDCGADEAGYELGTREYQQQTVATCGEQLGARAAGYTSAATADDFDAVRARLGIPKLVLYGISYGTYLMPVYAERHPDHVQSIVLSGAYPPYFDLLSRPNAEAVSLALQRICDRSRACDGATAVADLRTVAQRLASAPLSITGPNPLQLSESKLATLAFEVATTGVGADPQQPTLLGMLPAALHTAASGDDTALRQWAERAAAEPTAESIDLYITVACNDYPNLWSRESALPERERQYREGLAAAGPDGVGAFSAAGFSAGQRDGGDACIRWPAFTRPQPVHAREALPNVPVLVLSGDLDAITPDANGRRVAAGFPQATFLSVPNTGHVPDLEPTGCIAGIVNRFVRTGTPGPTSCVDAIPPIAVTPVPK</sequence>
<dbReference type="InterPro" id="IPR029058">
    <property type="entry name" value="AB_hydrolase_fold"/>
</dbReference>
<dbReference type="Gene3D" id="3.40.50.1820">
    <property type="entry name" value="alpha/beta hydrolase"/>
    <property type="match status" value="1"/>
</dbReference>